<comment type="subunit">
    <text evidence="12">Homotetramer.</text>
</comment>
<feature type="compositionally biased region" description="Low complexity" evidence="13">
    <location>
        <begin position="47"/>
        <end position="57"/>
    </location>
</feature>
<feature type="region of interest" description="Disordered" evidence="13">
    <location>
        <begin position="749"/>
        <end position="922"/>
    </location>
</feature>
<dbReference type="GO" id="GO:0005125">
    <property type="term" value="F:cytokine activity"/>
    <property type="evidence" value="ECO:0007669"/>
    <property type="project" value="UniProtKB-KW"/>
</dbReference>
<feature type="compositionally biased region" description="Polar residues" evidence="13">
    <location>
        <begin position="187"/>
        <end position="196"/>
    </location>
</feature>
<feature type="region of interest" description="Disordered" evidence="13">
    <location>
        <begin position="1214"/>
        <end position="1236"/>
    </location>
</feature>
<feature type="region of interest" description="Disordered" evidence="13">
    <location>
        <begin position="955"/>
        <end position="1139"/>
    </location>
</feature>
<dbReference type="GO" id="GO:0005615">
    <property type="term" value="C:extracellular space"/>
    <property type="evidence" value="ECO:0007669"/>
    <property type="project" value="UniProtKB-KW"/>
</dbReference>
<feature type="compositionally biased region" description="Low complexity" evidence="13">
    <location>
        <begin position="1220"/>
        <end position="1236"/>
    </location>
</feature>
<dbReference type="FunFam" id="2.30.42.10:FF:000127">
    <property type="entry name" value="Pro-interleukin-16"/>
    <property type="match status" value="1"/>
</dbReference>
<dbReference type="GO" id="GO:0042609">
    <property type="term" value="F:CD4 receptor binding"/>
    <property type="evidence" value="ECO:0007669"/>
    <property type="project" value="TreeGrafter"/>
</dbReference>
<dbReference type="CDD" id="cd06762">
    <property type="entry name" value="PDZ6_PDZD2-PDZ3_hPro-IL-16-like"/>
    <property type="match status" value="1"/>
</dbReference>
<comment type="caution">
    <text evidence="15">The sequence shown here is derived from an EMBL/GenBank/DDBJ whole genome shotgun (WGS) entry which is preliminary data.</text>
</comment>
<feature type="region of interest" description="Disordered" evidence="13">
    <location>
        <begin position="522"/>
        <end position="564"/>
    </location>
</feature>
<keyword evidence="16" id="KW-1185">Reference proteome</keyword>
<evidence type="ECO:0000256" key="1">
    <source>
        <dbReference type="ARBA" id="ARBA00004123"/>
    </source>
</evidence>
<dbReference type="EMBL" id="JAGFMF010011680">
    <property type="protein sequence ID" value="KAG8516419.1"/>
    <property type="molecule type" value="Genomic_DNA"/>
</dbReference>
<evidence type="ECO:0000256" key="12">
    <source>
        <dbReference type="RuleBase" id="RU363135"/>
    </source>
</evidence>
<dbReference type="PROSITE" id="PS50106">
    <property type="entry name" value="PDZ"/>
    <property type="match status" value="4"/>
</dbReference>
<evidence type="ECO:0000256" key="13">
    <source>
        <dbReference type="SAM" id="MobiDB-lite"/>
    </source>
</evidence>
<feature type="domain" description="PDZ" evidence="14">
    <location>
        <begin position="433"/>
        <end position="519"/>
    </location>
</feature>
<reference evidence="15" key="1">
    <citation type="journal article" date="2021" name="Evol. Appl.">
        <title>The genome of the Pyrenean desman and the effects of bottlenecks and inbreeding on the genomic landscape of an endangered species.</title>
        <authorList>
            <person name="Escoda L."/>
            <person name="Castresana J."/>
        </authorList>
    </citation>
    <scope>NUCLEOTIDE SEQUENCE</scope>
    <source>
        <strain evidence="15">IBE-C5619</strain>
    </source>
</reference>
<sequence>RGHREALGSRRHSHSAPGPGAPRPQGGKSSGTAEGPGRRAWPPGPMGAWSSPRARSPASLASRAGRCCSAEGTARALCSRSRAPQRGVDAHGASTGCGAVGGRELPRPAGSALRTRPRLPPACREGWAADAWRPCSFSVVGLGGPVAGPVAWAPGSGCASLGAAQAGLLASAWTPAAQTCPKGPLSAETQAGTQEVLTRPSPAAARPPRARGQERKRGSFAASLRMELLRRPRKSRTPTRLRSLSRSLVLCHARPGGGGASPEDRRAVRPEAAPGWEGPPHGAAPPPDTQDPSEAGRGPGPALAGEAAGSRGGGSSRSTGVSRESSTTSGGKWGGPEPQSAPFLPAPAGHPRTRSNSTSVSPSCPGDADFPTSRERAPAGRQPYTLCSARKSLSQQLDSPAGRAGGVSRPTRSLSSAQLGQPAGGPQASIISSVVLMKGQAKGLGFSIVGGTDSACGPVGIYVKTIFAWGAAAADGRLQEGDEILELNGESMAGLTHRDALQKFKQAKKGLLTLTVRTRLTAPPARGSPLSPPLCRPLSSGTCAPEDGPPGPGPQTPARQAQPSRRVLVEISLQKEAGVGLGIGLCSVPRVQRVSGIFVHALAPGSVARLDGRLRCGDEIVEIDAEPVCGLTLNQVHAVLSRCAPGPVPVLVSRHPDAQVSEQQLQETVARAVEHLTLGRERHQAGPEGRRRWPGSRVRCPQLLFVLGTGQEAVSSSGRLGPHCPCAVASAPWGQPRQTVARGLLLMEGQSDGAGQGPSADWGPLTSPAGVRRLDSSWHGRPASGKEVGRSSAPPHRRAPQAMARSSSDSSYLAGSPGGSPSSGREWPPSDPDVSTFESSLPPNSLPAPPSQDAPPPPRLRKPFEILVRKPTTSKPKPPPRKYFKCDSDPRGGPEEPPTPRSPSGQAQVCTDHSPESAAEDPWARISGCIKHLFSPLMGDGRGHVSLQPSASLRGEAGAQACPDGAPPALDALGGAPGTPTLADSSAVKKGPPVAPKPAWFRQSLKGLRSRATDPWRLPAPPGPPAPSAREPPGPPARATASIRQRISSFETFGASQLPDRCAQRLGSQRPGPTVSTPRAPARASVLLGREAPLGAEPRQPTEEAPPPAPPADSEASVLGAADLPSSGEQCGQKACAPDPEPLSRLLCMQLGAGVGPKPPGQRARSFPLSGARAGGEPGEDRAGGLYAISSQVSSAVMRSLLCLPAALAGALDPHSPQHGASPAGDDPAAPGAAAAPDSGFSLNLAALRTYTEGLAEPAAAEDQDPRSPRPGQSVLSLLSAEALQELVEEVKGLDEAALKQLDSIHVTVLHKEEGAGLGFSLAGGADLESRVVTVHRVFPSGLAAQEGTIQKGSEVLSINGKSLKGASHSNALATLRQAREPRQAVVVTRRPPEAVPCPAVPAPTAASAPTGSISTPESAEATVHTVMLEKTAAGLGFSLEGGKGSLQGDRPLTVHRVFRGAFPEQTEPVQPGDQILRLAGTAVSGLTRLEAWSLIRGLPDGPVQAMVRKAHPSAGAPAAGTT</sequence>
<dbReference type="GO" id="GO:0005737">
    <property type="term" value="C:cytoplasm"/>
    <property type="evidence" value="ECO:0007669"/>
    <property type="project" value="UniProtKB-SubCell"/>
</dbReference>
<feature type="compositionally biased region" description="Pro residues" evidence="13">
    <location>
        <begin position="1018"/>
        <end position="1036"/>
    </location>
</feature>
<evidence type="ECO:0000313" key="15">
    <source>
        <dbReference type="EMBL" id="KAG8516419.1"/>
    </source>
</evidence>
<dbReference type="PRINTS" id="PR01931">
    <property type="entry name" value="INTRLEUKIN16"/>
</dbReference>
<feature type="region of interest" description="Disordered" evidence="13">
    <location>
        <begin position="393"/>
        <end position="426"/>
    </location>
</feature>
<feature type="region of interest" description="Disordered" evidence="13">
    <location>
        <begin position="1"/>
        <end position="57"/>
    </location>
</feature>
<keyword evidence="4 12" id="KW-0202">Cytokine</keyword>
<feature type="domain" description="PDZ" evidence="14">
    <location>
        <begin position="1306"/>
        <end position="1391"/>
    </location>
</feature>
<feature type="compositionally biased region" description="Polar residues" evidence="13">
    <location>
        <begin position="1042"/>
        <end position="1055"/>
    </location>
</feature>
<evidence type="ECO:0000256" key="4">
    <source>
        <dbReference type="ARBA" id="ARBA00022514"/>
    </source>
</evidence>
<dbReference type="FunFam" id="2.30.42.10:FF:000122">
    <property type="entry name" value="Pro-interleukin-16"/>
    <property type="match status" value="1"/>
</dbReference>
<keyword evidence="3 12" id="KW-0145">Chemotaxis</keyword>
<feature type="region of interest" description="Disordered" evidence="13">
    <location>
        <begin position="1154"/>
        <end position="1183"/>
    </location>
</feature>
<feature type="domain" description="PDZ" evidence="14">
    <location>
        <begin position="1426"/>
        <end position="1497"/>
    </location>
</feature>
<feature type="compositionally biased region" description="Low complexity" evidence="13">
    <location>
        <begin position="963"/>
        <end position="974"/>
    </location>
</feature>
<proteinExistence type="predicted"/>
<feature type="compositionally biased region" description="Low complexity" evidence="13">
    <location>
        <begin position="810"/>
        <end position="827"/>
    </location>
</feature>
<dbReference type="CDD" id="cd06760">
    <property type="entry name" value="PDZ4_PDZD2-PDZ2_hPro-IL-16-like"/>
    <property type="match status" value="1"/>
</dbReference>
<feature type="non-terminal residue" evidence="15">
    <location>
        <position position="1523"/>
    </location>
</feature>
<evidence type="ECO:0000313" key="16">
    <source>
        <dbReference type="Proteomes" id="UP000700334"/>
    </source>
</evidence>
<feature type="compositionally biased region" description="Polar residues" evidence="13">
    <location>
        <begin position="410"/>
        <end position="419"/>
    </location>
</feature>
<dbReference type="PANTHER" id="PTHR48484:SF2">
    <property type="entry name" value="PRO-INTERLEUKIN-16"/>
    <property type="match status" value="1"/>
</dbReference>
<feature type="compositionally biased region" description="Pro residues" evidence="13">
    <location>
        <begin position="844"/>
        <end position="858"/>
    </location>
</feature>
<dbReference type="FunFam" id="2.30.42.10:FF:000102">
    <property type="entry name" value="Putative pro-interleukin-16"/>
    <property type="match status" value="1"/>
</dbReference>
<evidence type="ECO:0000259" key="14">
    <source>
        <dbReference type="PROSITE" id="PS50106"/>
    </source>
</evidence>
<dbReference type="Gene3D" id="2.30.42.10">
    <property type="match status" value="4"/>
</dbReference>
<dbReference type="OrthoDB" id="42382at2759"/>
<organism evidence="15 16">
    <name type="scientific">Galemys pyrenaicus</name>
    <name type="common">Iberian desman</name>
    <name type="synonym">Pyrenean desman</name>
    <dbReference type="NCBI Taxonomy" id="202257"/>
    <lineage>
        <taxon>Eukaryota</taxon>
        <taxon>Metazoa</taxon>
        <taxon>Chordata</taxon>
        <taxon>Craniata</taxon>
        <taxon>Vertebrata</taxon>
        <taxon>Euteleostomi</taxon>
        <taxon>Mammalia</taxon>
        <taxon>Eutheria</taxon>
        <taxon>Laurasiatheria</taxon>
        <taxon>Eulipotyphla</taxon>
        <taxon>Talpidae</taxon>
        <taxon>Galemys</taxon>
    </lineage>
</organism>
<evidence type="ECO:0000256" key="5">
    <source>
        <dbReference type="ARBA" id="ARBA00022525"/>
    </source>
</evidence>
<dbReference type="GO" id="GO:0005634">
    <property type="term" value="C:nucleus"/>
    <property type="evidence" value="ECO:0007669"/>
    <property type="project" value="UniProtKB-SubCell"/>
</dbReference>
<dbReference type="FunFam" id="2.30.42.10:FF:000147">
    <property type="entry name" value="Pro-interleukin-16"/>
    <property type="match status" value="1"/>
</dbReference>
<keyword evidence="7" id="KW-0677">Repeat</keyword>
<dbReference type="InterPro" id="IPR001478">
    <property type="entry name" value="PDZ"/>
</dbReference>
<comment type="subcellular location">
    <subcellularLocation>
        <location evidence="12">Cytoplasm</location>
    </subcellularLocation>
    <subcellularLocation>
        <location evidence="1 12">Nucleus</location>
    </subcellularLocation>
    <subcellularLocation>
        <location evidence="12">Secreted</location>
    </subcellularLocation>
</comment>
<feature type="compositionally biased region" description="Low complexity" evidence="13">
    <location>
        <begin position="300"/>
        <end position="309"/>
    </location>
</feature>
<feature type="domain" description="PDZ" evidence="14">
    <location>
        <begin position="570"/>
        <end position="640"/>
    </location>
</feature>
<evidence type="ECO:0000256" key="2">
    <source>
        <dbReference type="ARBA" id="ARBA00022490"/>
    </source>
</evidence>
<protein>
    <recommendedName>
        <fullName evidence="12">Pro-interleukin-16</fullName>
    </recommendedName>
    <component>
        <recommendedName>
            <fullName evidence="12">Interleukin-16</fullName>
            <shortName evidence="12">IL-16</shortName>
        </recommendedName>
        <alternativeName>
            <fullName evidence="12">Lymphocyte chemoattractant factor</fullName>
            <shortName evidence="12">LCF</shortName>
        </alternativeName>
    </component>
</protein>
<dbReference type="SMART" id="SM00228">
    <property type="entry name" value="PDZ"/>
    <property type="match status" value="4"/>
</dbReference>
<evidence type="ECO:0000256" key="10">
    <source>
        <dbReference type="ARBA" id="ARBA00023242"/>
    </source>
</evidence>
<keyword evidence="8" id="KW-0805">Transcription regulation</keyword>
<evidence type="ECO:0000256" key="7">
    <source>
        <dbReference type="ARBA" id="ARBA00022737"/>
    </source>
</evidence>
<keyword evidence="6" id="KW-0597">Phosphoprotein</keyword>
<name>A0A8J6A6V3_GALPY</name>
<accession>A0A8J6A6V3</accession>
<evidence type="ECO:0000256" key="11">
    <source>
        <dbReference type="ARBA" id="ARBA00024706"/>
    </source>
</evidence>
<dbReference type="PANTHER" id="PTHR48484">
    <property type="entry name" value="PRO-INTERLEUKIN-16"/>
    <property type="match status" value="1"/>
</dbReference>
<keyword evidence="10 12" id="KW-0539">Nucleus</keyword>
<dbReference type="CDD" id="cd06759">
    <property type="entry name" value="PDZ3_PDZD2-PDZ1_hPro-IL-16-like"/>
    <property type="match status" value="1"/>
</dbReference>
<evidence type="ECO:0000256" key="6">
    <source>
        <dbReference type="ARBA" id="ARBA00022553"/>
    </source>
</evidence>
<keyword evidence="2 12" id="KW-0963">Cytoplasm</keyword>
<comment type="function">
    <text evidence="11 12">Interleukin-16 stimulates a migratory response in CD4+ lymphocytes, monocytes, and eosinophils. Primes CD4+ T-cells for IL-2 and IL-15 responsiveness. Also induces T-lymphocyte expression of interleukin 2 receptor. Ligand for CD4.</text>
</comment>
<evidence type="ECO:0000256" key="9">
    <source>
        <dbReference type="ARBA" id="ARBA00023163"/>
    </source>
</evidence>
<dbReference type="GO" id="GO:0050930">
    <property type="term" value="P:induction of positive chemotaxis"/>
    <property type="evidence" value="ECO:0007669"/>
    <property type="project" value="InterPro"/>
</dbReference>
<feature type="compositionally biased region" description="Low complexity" evidence="13">
    <location>
        <begin position="316"/>
        <end position="330"/>
    </location>
</feature>
<feature type="compositionally biased region" description="Low complexity" evidence="13">
    <location>
        <begin position="1403"/>
        <end position="1416"/>
    </location>
</feature>
<dbReference type="InterPro" id="IPR020450">
    <property type="entry name" value="IL-16"/>
</dbReference>
<evidence type="ECO:0000256" key="3">
    <source>
        <dbReference type="ARBA" id="ARBA00022500"/>
    </source>
</evidence>
<dbReference type="GO" id="GO:0030595">
    <property type="term" value="P:leukocyte chemotaxis"/>
    <property type="evidence" value="ECO:0007669"/>
    <property type="project" value="TreeGrafter"/>
</dbReference>
<feature type="region of interest" description="Disordered" evidence="13">
    <location>
        <begin position="179"/>
        <end position="381"/>
    </location>
</feature>
<evidence type="ECO:0000256" key="8">
    <source>
        <dbReference type="ARBA" id="ARBA00023015"/>
    </source>
</evidence>
<keyword evidence="9" id="KW-0804">Transcription</keyword>
<dbReference type="Proteomes" id="UP000700334">
    <property type="component" value="Unassembled WGS sequence"/>
</dbReference>
<feature type="compositionally biased region" description="Basic and acidic residues" evidence="13">
    <location>
        <begin position="884"/>
        <end position="894"/>
    </location>
</feature>
<gene>
    <name evidence="12" type="primary">IL16</name>
    <name evidence="15" type="ORF">J0S82_016153</name>
</gene>
<dbReference type="InterPro" id="IPR055287">
    <property type="entry name" value="IL-16-like"/>
</dbReference>
<dbReference type="InterPro" id="IPR036034">
    <property type="entry name" value="PDZ_sf"/>
</dbReference>
<dbReference type="Pfam" id="PF00595">
    <property type="entry name" value="PDZ"/>
    <property type="match status" value="4"/>
</dbReference>
<feature type="region of interest" description="Disordered" evidence="13">
    <location>
        <begin position="1397"/>
        <end position="1416"/>
    </location>
</feature>
<dbReference type="SUPFAM" id="SSF50156">
    <property type="entry name" value="PDZ domain-like"/>
    <property type="match status" value="4"/>
</dbReference>
<keyword evidence="5 12" id="KW-0964">Secreted</keyword>